<dbReference type="Gene3D" id="1.10.533.10">
    <property type="entry name" value="Death Domain, Fas"/>
    <property type="match status" value="1"/>
</dbReference>
<dbReference type="InterPro" id="IPR011993">
    <property type="entry name" value="PH-like_dom_sf"/>
</dbReference>
<feature type="compositionally biased region" description="Polar residues" evidence="3">
    <location>
        <begin position="1222"/>
        <end position="1233"/>
    </location>
</feature>
<dbReference type="SUPFAM" id="SSF50729">
    <property type="entry name" value="PH domain-like"/>
    <property type="match status" value="1"/>
</dbReference>
<sequence>MATDGDNSSLGIGDLHDVKTELKEFTTSDWRKFGSVAGLKYNTLNNIQENKTKVEDRFEECLACWLRRKDDVDSKGKPSWRRLVEILEELGERALADKISNRKGSDLMQELSENNDLLEKVIVSSKHAQKHTTYAGLIYYEERGVEDLVTFTAARRLDALLEFIEEKHPQAKLGPHVYFRIASPDGFVELNLNASQDMPYEGWSVIPHITPCRLYQDDIDNFGDEEHPLPPSCPISVYGSPDAVSTLNYSVPLEGVADPVTLYIRRSLRTTNPTTSSFSNVVHESTSVSSTGGASPLATVDVNKVKKVIDDVLISHFAALNSLKTSLSDLASQLYAAGLISDEVRETRSMEKFITEFMASLSFMRKLPQVQEHCQKFLSSFIASMAKTSKAATLPTVSVPDSSIDLLPGEALVGHAPDTQQLLYESEGPDKSPGYIYGTLYITNHRLSFKPAPFNTDKLSPLDRSSVVKSHYIPLRLILQAYTISSNKKRLVTAKSTLPKKINELEIICKDLRKVVFSFKSCSKSDVVHVVNSFGMYSSPSSVFHLFAFDYARVVHKTKDTHSSSSSSSQDVIPTYFNPRDWQKELDRLGVNQKQWRVTEANQHFLLCDSLPPYIVVPYNISDDTLEYAAGLHFKNRLPVWCWSHSVTGVSLTRGSLPDEDRLEAPDPSYMYAVAMARNLEVQVENKLVRQYRVQEYVAATAREIQTAYSKLMEVCTISTCHDLARADQKWLATLDSSHWLHYVKSCLSLASDIVKTLCEKRTSCVLLDQNDRDLACVISSLVQIMADPHYRTISGFESLVQKEWVAMGHPFTTRSGLITDAPSNEELVPDGQAPVFVLFCDCVWQLTVQFPSAFQFTPSFLVKFVSLTASSIYSNFVFDSAKARVEASNHSKRSSYYVSQLVDLQSSHSDAEKYEGPLVSAWGKWRSSLTAEETENWLNPFYYIFGSGDAHNEFTFTGNLLPFESSVFNLLFSDMLPDKTSGGNFGLYSDQPLPLPLSSHELTPERAEQVSLHSISSSSPSPLLLPNTAMPSLVFWADYFFRFIPDYSSTKLTVSNSQQLQSKLVKEVRKLKEALNDLELERGEQTSDFSRFIREIMKARDEEKRLRKLKRDASHEIARRMSAFITMSSEDEDCDRSLDKLNSPVGSVHDKAKTLPAKLDDSLSKFADELHNNGEVAKRFLTASTGGTGGRSPVLKTKITIQKEDSSQNPLSPASRWLGASQLTPPTANSPIMPSPPITMHKKMIGTVMEGGNSQDHELIDL</sequence>
<dbReference type="PANTHER" id="PTHR10807">
    <property type="entry name" value="MYOTUBULARIN-RELATED"/>
    <property type="match status" value="1"/>
</dbReference>
<dbReference type="GO" id="GO:0046856">
    <property type="term" value="P:phosphatidylinositol dephosphorylation"/>
    <property type="evidence" value="ECO:0007669"/>
    <property type="project" value="TreeGrafter"/>
</dbReference>
<dbReference type="PROSITE" id="PS51339">
    <property type="entry name" value="PPASE_MYOTUBULARIN"/>
    <property type="match status" value="1"/>
</dbReference>
<dbReference type="Pfam" id="PF06602">
    <property type="entry name" value="Myotub-related"/>
    <property type="match status" value="2"/>
</dbReference>
<dbReference type="EnsemblMetazoa" id="Aqu2.1.22534_001">
    <property type="protein sequence ID" value="Aqu2.1.22534_001"/>
    <property type="gene ID" value="Aqu2.1.22534"/>
</dbReference>
<keyword evidence="2" id="KW-0175">Coiled coil</keyword>
<evidence type="ECO:0000313" key="6">
    <source>
        <dbReference type="EnsemblMetazoa" id="Aqu2.1.22534_001"/>
    </source>
</evidence>
<dbReference type="GO" id="GO:0007165">
    <property type="term" value="P:signal transduction"/>
    <property type="evidence" value="ECO:0007669"/>
    <property type="project" value="InterPro"/>
</dbReference>
<dbReference type="SUPFAM" id="SSF52799">
    <property type="entry name" value="(Phosphotyrosine protein) phosphatases II"/>
    <property type="match status" value="1"/>
</dbReference>
<evidence type="ECO:0000259" key="5">
    <source>
        <dbReference type="PROSITE" id="PS51339"/>
    </source>
</evidence>
<evidence type="ECO:0008006" key="7">
    <source>
        <dbReference type="Google" id="ProtNLM"/>
    </source>
</evidence>
<dbReference type="Gene3D" id="2.30.29.30">
    <property type="entry name" value="Pleckstrin-homology domain (PH domain)/Phosphotyrosine-binding domain (PTB)"/>
    <property type="match status" value="1"/>
</dbReference>
<dbReference type="OrthoDB" id="271628at2759"/>
<dbReference type="AlphaFoldDB" id="A0A1X7U4R9"/>
<evidence type="ECO:0000256" key="2">
    <source>
        <dbReference type="SAM" id="Coils"/>
    </source>
</evidence>
<dbReference type="InterPro" id="IPR030564">
    <property type="entry name" value="Myotubularin"/>
</dbReference>
<reference evidence="6" key="1">
    <citation type="submission" date="2017-05" db="UniProtKB">
        <authorList>
            <consortium name="EnsemblMetazoa"/>
        </authorList>
    </citation>
    <scope>IDENTIFICATION</scope>
</reference>
<dbReference type="FunCoup" id="A0A1X7U4R9">
    <property type="interactions" value="395"/>
</dbReference>
<dbReference type="InterPro" id="IPR000488">
    <property type="entry name" value="Death_dom"/>
</dbReference>
<comment type="similarity">
    <text evidence="1">Belongs to the protein-tyrosine phosphatase family. Non-receptor class myotubularin subfamily.</text>
</comment>
<dbReference type="eggNOG" id="KOG1089">
    <property type="taxonomic scope" value="Eukaryota"/>
</dbReference>
<dbReference type="GO" id="GO:0016020">
    <property type="term" value="C:membrane"/>
    <property type="evidence" value="ECO:0007669"/>
    <property type="project" value="TreeGrafter"/>
</dbReference>
<feature type="region of interest" description="Disordered" evidence="3">
    <location>
        <begin position="1204"/>
        <end position="1240"/>
    </location>
</feature>
<feature type="domain" description="Death" evidence="4">
    <location>
        <begin position="29"/>
        <end position="103"/>
    </location>
</feature>
<evidence type="ECO:0000259" key="4">
    <source>
        <dbReference type="PROSITE" id="PS50017"/>
    </source>
</evidence>
<protein>
    <recommendedName>
        <fullName evidence="7">Myotubularin phosphatase domain-containing protein</fullName>
    </recommendedName>
</protein>
<accession>A0A1X7U4R9</accession>
<dbReference type="PROSITE" id="PS50017">
    <property type="entry name" value="DEATH_DOMAIN"/>
    <property type="match status" value="1"/>
</dbReference>
<dbReference type="PANTHER" id="PTHR10807:SF110">
    <property type="entry name" value="FI17948P1"/>
    <property type="match status" value="1"/>
</dbReference>
<dbReference type="STRING" id="400682.A0A1X7U4R9"/>
<dbReference type="InterPro" id="IPR029021">
    <property type="entry name" value="Prot-tyrosine_phosphatase-like"/>
</dbReference>
<dbReference type="CDD" id="cd01670">
    <property type="entry name" value="Death"/>
    <property type="match status" value="1"/>
</dbReference>
<proteinExistence type="inferred from homology"/>
<feature type="domain" description="Myotubularin phosphatase" evidence="5">
    <location>
        <begin position="576"/>
        <end position="1041"/>
    </location>
</feature>
<dbReference type="InterPro" id="IPR010569">
    <property type="entry name" value="Myotubularin-like_Pase_dom"/>
</dbReference>
<dbReference type="Pfam" id="PF00531">
    <property type="entry name" value="Death"/>
    <property type="match status" value="1"/>
</dbReference>
<feature type="coiled-coil region" evidence="2">
    <location>
        <begin position="1058"/>
        <end position="1120"/>
    </location>
</feature>
<dbReference type="SUPFAM" id="SSF47986">
    <property type="entry name" value="DEATH domain"/>
    <property type="match status" value="1"/>
</dbReference>
<evidence type="ECO:0000256" key="1">
    <source>
        <dbReference type="ARBA" id="ARBA00007471"/>
    </source>
</evidence>
<organism evidence="6">
    <name type="scientific">Amphimedon queenslandica</name>
    <name type="common">Sponge</name>
    <dbReference type="NCBI Taxonomy" id="400682"/>
    <lineage>
        <taxon>Eukaryota</taxon>
        <taxon>Metazoa</taxon>
        <taxon>Porifera</taxon>
        <taxon>Demospongiae</taxon>
        <taxon>Heteroscleromorpha</taxon>
        <taxon>Haplosclerida</taxon>
        <taxon>Niphatidae</taxon>
        <taxon>Amphimedon</taxon>
    </lineage>
</organism>
<dbReference type="InterPro" id="IPR011029">
    <property type="entry name" value="DEATH-like_dom_sf"/>
</dbReference>
<dbReference type="InParanoid" id="A0A1X7U4R9"/>
<name>A0A1X7U4R9_AMPQE</name>
<evidence type="ECO:0000256" key="3">
    <source>
        <dbReference type="SAM" id="MobiDB-lite"/>
    </source>
</evidence>
<dbReference type="GO" id="GO:0005737">
    <property type="term" value="C:cytoplasm"/>
    <property type="evidence" value="ECO:0007669"/>
    <property type="project" value="TreeGrafter"/>
</dbReference>